<sequence length="97" mass="10404">MMRFFKSVGAASLCAIGLGLAFIVIFQIQPVSLAGWVVLVVLALAAFVTALVAYRWMMGAEFYPKDAEAGHGDRYMAGLGFGRGRGARRSEDDADIS</sequence>
<keyword evidence="1" id="KW-0812">Transmembrane</keyword>
<evidence type="ECO:0000313" key="3">
    <source>
        <dbReference type="Proteomes" id="UP001596024"/>
    </source>
</evidence>
<proteinExistence type="predicted"/>
<reference evidence="3" key="1">
    <citation type="journal article" date="2019" name="Int. J. Syst. Evol. Microbiol.">
        <title>The Global Catalogue of Microorganisms (GCM) 10K type strain sequencing project: providing services to taxonomists for standard genome sequencing and annotation.</title>
        <authorList>
            <consortium name="The Broad Institute Genomics Platform"/>
            <consortium name="The Broad Institute Genome Sequencing Center for Infectious Disease"/>
            <person name="Wu L."/>
            <person name="Ma J."/>
        </authorList>
    </citation>
    <scope>NUCLEOTIDE SEQUENCE [LARGE SCALE GENOMIC DNA]</scope>
    <source>
        <strain evidence="3">CCUG 62981</strain>
    </source>
</reference>
<keyword evidence="1" id="KW-1133">Transmembrane helix</keyword>
<organism evidence="2 3">
    <name type="scientific">Glycocaulis abyssi</name>
    <dbReference type="NCBI Taxonomy" id="1433403"/>
    <lineage>
        <taxon>Bacteria</taxon>
        <taxon>Pseudomonadati</taxon>
        <taxon>Pseudomonadota</taxon>
        <taxon>Alphaproteobacteria</taxon>
        <taxon>Maricaulales</taxon>
        <taxon>Maricaulaceae</taxon>
        <taxon>Glycocaulis</taxon>
    </lineage>
</organism>
<comment type="caution">
    <text evidence="2">The sequence shown here is derived from an EMBL/GenBank/DDBJ whole genome shotgun (WGS) entry which is preliminary data.</text>
</comment>
<feature type="transmembrane region" description="Helical" evidence="1">
    <location>
        <begin position="34"/>
        <end position="54"/>
    </location>
</feature>
<evidence type="ECO:0000313" key="2">
    <source>
        <dbReference type="EMBL" id="MFC4726232.1"/>
    </source>
</evidence>
<protein>
    <submittedName>
        <fullName evidence="2">Uncharacterized protein</fullName>
    </submittedName>
</protein>
<name>A0ABV9NCY8_9PROT</name>
<feature type="transmembrane region" description="Helical" evidence="1">
    <location>
        <begin position="7"/>
        <end position="28"/>
    </location>
</feature>
<dbReference type="RefSeq" id="WP_371393110.1">
    <property type="nucleotide sequence ID" value="NZ_CP163421.1"/>
</dbReference>
<dbReference type="Proteomes" id="UP001596024">
    <property type="component" value="Unassembled WGS sequence"/>
</dbReference>
<keyword evidence="1" id="KW-0472">Membrane</keyword>
<evidence type="ECO:0000256" key="1">
    <source>
        <dbReference type="SAM" id="Phobius"/>
    </source>
</evidence>
<dbReference type="EMBL" id="JBHSGQ010000008">
    <property type="protein sequence ID" value="MFC4726232.1"/>
    <property type="molecule type" value="Genomic_DNA"/>
</dbReference>
<accession>A0ABV9NCY8</accession>
<gene>
    <name evidence="2" type="ORF">ACFPB0_13110</name>
</gene>
<keyword evidence="3" id="KW-1185">Reference proteome</keyword>